<dbReference type="EMBL" id="WWBZ02000001">
    <property type="protein sequence ID" value="KAF4313946.1"/>
    <property type="molecule type" value="Genomic_DNA"/>
</dbReference>
<dbReference type="InterPro" id="IPR012337">
    <property type="entry name" value="RNaseH-like_sf"/>
</dbReference>
<comment type="similarity">
    <text evidence="1">Belongs to the CAF1 family.</text>
</comment>
<comment type="caution">
    <text evidence="3">The sequence shown here is derived from an EMBL/GenBank/DDBJ whole genome shotgun (WGS) entry which is preliminary data.</text>
</comment>
<dbReference type="Gene3D" id="3.30.420.10">
    <property type="entry name" value="Ribonuclease H-like superfamily/Ribonuclease H"/>
    <property type="match status" value="2"/>
</dbReference>
<protein>
    <submittedName>
        <fullName evidence="3">Ribonuclease CAF1</fullName>
    </submittedName>
</protein>
<evidence type="ECO:0000313" key="3">
    <source>
        <dbReference type="EMBL" id="KAF4313946.1"/>
    </source>
</evidence>
<dbReference type="GO" id="GO:0000175">
    <property type="term" value="F:3'-5'-RNA exonuclease activity"/>
    <property type="evidence" value="ECO:0007669"/>
    <property type="project" value="TreeGrafter"/>
</dbReference>
<feature type="region of interest" description="Disordered" evidence="2">
    <location>
        <begin position="436"/>
        <end position="595"/>
    </location>
</feature>
<sequence>MEVDKTAFWGRLLDILVAISDAHFVSFDLEMSGIPTKAFSSKKMSLEERYLDVKAAADRYAILQIGLTCVKQDLDNESYTARPYNFNLNPLLEKGLNLERIWSFQSGAAEFLLGHGFQMELPMTKGVPYLSREEAKKAKELAYARWDGSSFADVQLKENEVESLEFMSKVRIAINKWAKTGKPHSSSLNIDSVDPTSEQPRIIADLGNFERRLVHQLVRAEYPDLISFTRNQSVQIKFYDEEREKKIMRGRKRTLRGQIEQQTGFRWIIEALCGGELKIDPQSFARVVETGAASAADMIDLKARFDDARLRLQRKRPVLVGHNLFTDIIYLYRTFFGHLPPTLEEFRECIHDHFPLVVDTKYMATHNCGDINPRSSLEEIHNKLRGQARPVIVTHADHSKYHNAESFHEAGYDSFMTALIMIRLSTKLEAEGAYLEDVSPSLSNEEGEEEEEEEEEESYVTAPEDTVSDGRASPHVPKNSQGIISVNIDGTTELTTPPMAFSEDWNTNSAPLAHEEAPPDNTEPARRKKANRKKHKDGKSNDHDSGSPTKNNGSDSKFTHKNMFAQLMDLDGDDEDDEGGTGSLLRGGSGKQPVATIKRDGTTYYSYESAESKMDKDAEVDREGTEQMTWMPPFESEFWQTYGNKLRAFGTQEGVWRLQS</sequence>
<dbReference type="InterPro" id="IPR051181">
    <property type="entry name" value="CAF1_poly(A)_ribonucleases"/>
</dbReference>
<dbReference type="OrthoDB" id="1432093at2759"/>
<dbReference type="AlphaFoldDB" id="A0A8H4NCG5"/>
<proteinExistence type="inferred from homology"/>
<dbReference type="GO" id="GO:1990432">
    <property type="term" value="P:siRNA 3'-end processing"/>
    <property type="evidence" value="ECO:0007669"/>
    <property type="project" value="TreeGrafter"/>
</dbReference>
<evidence type="ECO:0000256" key="2">
    <source>
        <dbReference type="SAM" id="MobiDB-lite"/>
    </source>
</evidence>
<dbReference type="InterPro" id="IPR036397">
    <property type="entry name" value="RNaseH_sf"/>
</dbReference>
<name>A0A8H4NCG5_9PEZI</name>
<evidence type="ECO:0000256" key="1">
    <source>
        <dbReference type="ARBA" id="ARBA00008372"/>
    </source>
</evidence>
<feature type="compositionally biased region" description="Basic residues" evidence="2">
    <location>
        <begin position="526"/>
        <end position="537"/>
    </location>
</feature>
<dbReference type="InterPro" id="IPR006941">
    <property type="entry name" value="RNase_CAF1"/>
</dbReference>
<dbReference type="GO" id="GO:1990431">
    <property type="term" value="P:priRNA 3'-end processing"/>
    <property type="evidence" value="ECO:0007669"/>
    <property type="project" value="TreeGrafter"/>
</dbReference>
<organism evidence="3 4">
    <name type="scientific">Botryosphaeria dothidea</name>
    <dbReference type="NCBI Taxonomy" id="55169"/>
    <lineage>
        <taxon>Eukaryota</taxon>
        <taxon>Fungi</taxon>
        <taxon>Dikarya</taxon>
        <taxon>Ascomycota</taxon>
        <taxon>Pezizomycotina</taxon>
        <taxon>Dothideomycetes</taxon>
        <taxon>Dothideomycetes incertae sedis</taxon>
        <taxon>Botryosphaeriales</taxon>
        <taxon>Botryosphaeriaceae</taxon>
        <taxon>Botryosphaeria</taxon>
    </lineage>
</organism>
<feature type="compositionally biased region" description="Polar residues" evidence="2">
    <location>
        <begin position="478"/>
        <end position="495"/>
    </location>
</feature>
<keyword evidence="4" id="KW-1185">Reference proteome</keyword>
<accession>A0A8H4NCG5</accession>
<feature type="compositionally biased region" description="Gly residues" evidence="2">
    <location>
        <begin position="580"/>
        <end position="590"/>
    </location>
</feature>
<dbReference type="Pfam" id="PF04857">
    <property type="entry name" value="CAF1"/>
    <property type="match status" value="1"/>
</dbReference>
<dbReference type="PANTHER" id="PTHR15092">
    <property type="entry name" value="POLY A -SPECIFIC RIBONUCLEASE/TARGET OF EGR1, MEMBER 1"/>
    <property type="match status" value="1"/>
</dbReference>
<evidence type="ECO:0000313" key="4">
    <source>
        <dbReference type="Proteomes" id="UP000572817"/>
    </source>
</evidence>
<dbReference type="Proteomes" id="UP000572817">
    <property type="component" value="Unassembled WGS sequence"/>
</dbReference>
<feature type="compositionally biased region" description="Polar residues" evidence="2">
    <location>
        <begin position="546"/>
        <end position="556"/>
    </location>
</feature>
<feature type="compositionally biased region" description="Acidic residues" evidence="2">
    <location>
        <begin position="570"/>
        <end position="579"/>
    </location>
</feature>
<dbReference type="SUPFAM" id="SSF53098">
    <property type="entry name" value="Ribonuclease H-like"/>
    <property type="match status" value="1"/>
</dbReference>
<dbReference type="GO" id="GO:0005634">
    <property type="term" value="C:nucleus"/>
    <property type="evidence" value="ECO:0007669"/>
    <property type="project" value="TreeGrafter"/>
</dbReference>
<reference evidence="3" key="1">
    <citation type="submission" date="2020-04" db="EMBL/GenBank/DDBJ databases">
        <title>Genome Assembly and Annotation of Botryosphaeria dothidea sdau 11-99, a Latent Pathogen of Apple Fruit Ring Rot in China.</title>
        <authorList>
            <person name="Yu C."/>
            <person name="Diao Y."/>
            <person name="Lu Q."/>
            <person name="Zhao J."/>
            <person name="Cui S."/>
            <person name="Peng C."/>
            <person name="He B."/>
            <person name="Liu H."/>
        </authorList>
    </citation>
    <scope>NUCLEOTIDE SEQUENCE [LARGE SCALE GENOMIC DNA]</scope>
    <source>
        <strain evidence="3">Sdau11-99</strain>
    </source>
</reference>
<dbReference type="GO" id="GO:0003723">
    <property type="term" value="F:RNA binding"/>
    <property type="evidence" value="ECO:0007669"/>
    <property type="project" value="TreeGrafter"/>
</dbReference>
<dbReference type="PANTHER" id="PTHR15092:SF22">
    <property type="entry name" value="POLY(A)-SPECIFIC RIBONUCLEASE PNLDC1"/>
    <property type="match status" value="1"/>
</dbReference>
<dbReference type="GO" id="GO:0000289">
    <property type="term" value="P:nuclear-transcribed mRNA poly(A) tail shortening"/>
    <property type="evidence" value="ECO:0007669"/>
    <property type="project" value="TreeGrafter"/>
</dbReference>
<feature type="compositionally biased region" description="Acidic residues" evidence="2">
    <location>
        <begin position="445"/>
        <end position="458"/>
    </location>
</feature>
<gene>
    <name evidence="3" type="ORF">GTA08_BOTSDO00814</name>
</gene>